<feature type="coiled-coil region" evidence="3">
    <location>
        <begin position="123"/>
        <end position="150"/>
    </location>
</feature>
<feature type="compositionally biased region" description="Basic and acidic residues" evidence="4">
    <location>
        <begin position="204"/>
        <end position="220"/>
    </location>
</feature>
<dbReference type="Pfam" id="PF05615">
    <property type="entry name" value="THOC7"/>
    <property type="match status" value="1"/>
</dbReference>
<keyword evidence="5" id="KW-1185">Reference proteome</keyword>
<feature type="compositionally biased region" description="Basic residues" evidence="4">
    <location>
        <begin position="221"/>
        <end position="232"/>
    </location>
</feature>
<dbReference type="GO" id="GO:0000445">
    <property type="term" value="C:THO complex part of transcription export complex"/>
    <property type="evidence" value="ECO:0007669"/>
    <property type="project" value="InterPro"/>
</dbReference>
<accession>A0A1I8A8C4</accession>
<reference evidence="6" key="1">
    <citation type="submission" date="2016-11" db="UniProtKB">
        <authorList>
            <consortium name="WormBaseParasite"/>
        </authorList>
    </citation>
    <scope>IDENTIFICATION</scope>
</reference>
<evidence type="ECO:0000256" key="4">
    <source>
        <dbReference type="SAM" id="MobiDB-lite"/>
    </source>
</evidence>
<evidence type="ECO:0000256" key="3">
    <source>
        <dbReference type="SAM" id="Coils"/>
    </source>
</evidence>
<dbReference type="WBParaSite" id="L893_g34030.t1">
    <property type="protein sequence ID" value="L893_g34030.t1"/>
    <property type="gene ID" value="L893_g34030"/>
</dbReference>
<sequence>MEEYMIRKLTADGRGGGDERKFRSLLVLLQSFFKNPTEEMYDQIKSVVHHLDLAMFRMHANQLAADKGKTALQGRLEEIREEKEAFYRNEVIALQRLNQAKKMRLQNSECIGLVKRIEKLPPRKKTQKQLDVVNEELDKLYVKQKKLEEKLKTRRECLTVLKNVFAMFDQFDDDVQAPPTKRAKGLLSGHESKEEKKERRHKNRESDEYRDRHRYEERRERRSHKAGHSSKRKAIDRY</sequence>
<evidence type="ECO:0000256" key="1">
    <source>
        <dbReference type="ARBA" id="ARBA00004123"/>
    </source>
</evidence>
<proteinExistence type="predicted"/>
<evidence type="ECO:0000313" key="6">
    <source>
        <dbReference type="WBParaSite" id="L893_g34030.t1"/>
    </source>
</evidence>
<dbReference type="Proteomes" id="UP000095287">
    <property type="component" value="Unplaced"/>
</dbReference>
<dbReference type="GO" id="GO:0006397">
    <property type="term" value="P:mRNA processing"/>
    <property type="evidence" value="ECO:0007669"/>
    <property type="project" value="InterPro"/>
</dbReference>
<keyword evidence="3" id="KW-0175">Coiled coil</keyword>
<evidence type="ECO:0000256" key="2">
    <source>
        <dbReference type="ARBA" id="ARBA00023242"/>
    </source>
</evidence>
<feature type="region of interest" description="Disordered" evidence="4">
    <location>
        <begin position="176"/>
        <end position="238"/>
    </location>
</feature>
<dbReference type="InterPro" id="IPR008501">
    <property type="entry name" value="THOC7/Mft1"/>
</dbReference>
<name>A0A1I8A8C4_9BILA</name>
<keyword evidence="2" id="KW-0539">Nucleus</keyword>
<organism evidence="5 6">
    <name type="scientific">Steinernema glaseri</name>
    <dbReference type="NCBI Taxonomy" id="37863"/>
    <lineage>
        <taxon>Eukaryota</taxon>
        <taxon>Metazoa</taxon>
        <taxon>Ecdysozoa</taxon>
        <taxon>Nematoda</taxon>
        <taxon>Chromadorea</taxon>
        <taxon>Rhabditida</taxon>
        <taxon>Tylenchina</taxon>
        <taxon>Panagrolaimomorpha</taxon>
        <taxon>Strongyloidoidea</taxon>
        <taxon>Steinernematidae</taxon>
        <taxon>Steinernema</taxon>
    </lineage>
</organism>
<comment type="subcellular location">
    <subcellularLocation>
        <location evidence="1">Nucleus</location>
    </subcellularLocation>
</comment>
<evidence type="ECO:0000313" key="5">
    <source>
        <dbReference type="Proteomes" id="UP000095287"/>
    </source>
</evidence>
<dbReference type="AlphaFoldDB" id="A0A1I8A8C4"/>
<protein>
    <submittedName>
        <fullName evidence="6">THO complex subunit 7 homolog</fullName>
    </submittedName>
</protein>